<evidence type="ECO:0000313" key="2">
    <source>
        <dbReference type="EMBL" id="KAK4505739.1"/>
    </source>
</evidence>
<organism evidence="2 3">
    <name type="scientific">Zasmidium cellare</name>
    <name type="common">Wine cellar mold</name>
    <name type="synonym">Racodium cellare</name>
    <dbReference type="NCBI Taxonomy" id="395010"/>
    <lineage>
        <taxon>Eukaryota</taxon>
        <taxon>Fungi</taxon>
        <taxon>Dikarya</taxon>
        <taxon>Ascomycota</taxon>
        <taxon>Pezizomycotina</taxon>
        <taxon>Dothideomycetes</taxon>
        <taxon>Dothideomycetidae</taxon>
        <taxon>Mycosphaerellales</taxon>
        <taxon>Mycosphaerellaceae</taxon>
        <taxon>Zasmidium</taxon>
    </lineage>
</organism>
<evidence type="ECO:0000313" key="3">
    <source>
        <dbReference type="Proteomes" id="UP001305779"/>
    </source>
</evidence>
<dbReference type="Proteomes" id="UP001305779">
    <property type="component" value="Unassembled WGS sequence"/>
</dbReference>
<keyword evidence="3" id="KW-1185">Reference proteome</keyword>
<feature type="compositionally biased region" description="Low complexity" evidence="1">
    <location>
        <begin position="103"/>
        <end position="116"/>
    </location>
</feature>
<feature type="compositionally biased region" description="Polar residues" evidence="1">
    <location>
        <begin position="68"/>
        <end position="86"/>
    </location>
</feature>
<feature type="compositionally biased region" description="Polar residues" evidence="1">
    <location>
        <begin position="25"/>
        <end position="36"/>
    </location>
</feature>
<feature type="compositionally biased region" description="Low complexity" evidence="1">
    <location>
        <begin position="45"/>
        <end position="55"/>
    </location>
</feature>
<evidence type="ECO:0000256" key="1">
    <source>
        <dbReference type="SAM" id="MobiDB-lite"/>
    </source>
</evidence>
<feature type="region of interest" description="Disordered" evidence="1">
    <location>
        <begin position="1"/>
        <end position="119"/>
    </location>
</feature>
<gene>
    <name evidence="2" type="ORF">PRZ48_003704</name>
</gene>
<reference evidence="2 3" key="1">
    <citation type="journal article" date="2023" name="G3 (Bethesda)">
        <title>A chromosome-level genome assembly of Zasmidium syzygii isolated from banana leaves.</title>
        <authorList>
            <person name="van Westerhoven A.C."/>
            <person name="Mehrabi R."/>
            <person name="Talebi R."/>
            <person name="Steentjes M.B.F."/>
            <person name="Corcolon B."/>
            <person name="Chong P.A."/>
            <person name="Kema G.H.J."/>
            <person name="Seidl M.F."/>
        </authorList>
    </citation>
    <scope>NUCLEOTIDE SEQUENCE [LARGE SCALE GENOMIC DNA]</scope>
    <source>
        <strain evidence="2 3">P124</strain>
    </source>
</reference>
<comment type="caution">
    <text evidence="2">The sequence shown here is derived from an EMBL/GenBank/DDBJ whole genome shotgun (WGS) entry which is preliminary data.</text>
</comment>
<dbReference type="EMBL" id="JAXOVC010000002">
    <property type="protein sequence ID" value="KAK4505739.1"/>
    <property type="molecule type" value="Genomic_DNA"/>
</dbReference>
<accession>A0ABR0EWK7</accession>
<sequence length="329" mass="36118">MPSKISAIPRREPYKVSAVAATTAKPMQQSQPTSLGRKTRLPMPSHLTSTTTTKASSKKHQHTRIVATPSNKTTQAPRPRSTPSSSKAKDTPSIVKVTKDETSGLLTPPLSTLESPRQPVPECFASPKAPKKEDGNAEAPKIVTRLETPTSPTKSPYMHAHIGDPCIPGALVHQLSCGHKVITRIPEQCKANCQRPLPECIAKFANAKHQSHAFVCGACVEQHVEKHRQNKRALFLETFDKTKLQMGCFPEGWIESQMEYWERVWENDMQKERAEFAKLGEICTSIPGEPVPVELAPAVNVGKSTFLPLAPEKKSKKVTASPGTRRGKT</sequence>
<name>A0ABR0EWK7_ZASCE</name>
<protein>
    <submittedName>
        <fullName evidence="2">Uncharacterized protein</fullName>
    </submittedName>
</protein>
<proteinExistence type="predicted"/>